<feature type="transmembrane region" description="Helical" evidence="1">
    <location>
        <begin position="12"/>
        <end position="31"/>
    </location>
</feature>
<keyword evidence="1" id="KW-0472">Membrane</keyword>
<dbReference type="AlphaFoldDB" id="A0A1Y6EDR1"/>
<organism evidence="2 3">
    <name type="scientific">Altererythrobacter xiamenensis</name>
    <dbReference type="NCBI Taxonomy" id="1316679"/>
    <lineage>
        <taxon>Bacteria</taxon>
        <taxon>Pseudomonadati</taxon>
        <taxon>Pseudomonadota</taxon>
        <taxon>Alphaproteobacteria</taxon>
        <taxon>Sphingomonadales</taxon>
        <taxon>Erythrobacteraceae</taxon>
        <taxon>Altererythrobacter</taxon>
    </lineage>
</organism>
<accession>A0A1Y6EDR1</accession>
<reference evidence="3" key="1">
    <citation type="submission" date="2017-04" db="EMBL/GenBank/DDBJ databases">
        <authorList>
            <person name="Varghese N."/>
            <person name="Submissions S."/>
        </authorList>
    </citation>
    <scope>NUCLEOTIDE SEQUENCE [LARGE SCALE GENOMIC DNA]</scope>
</reference>
<gene>
    <name evidence="2" type="ORF">SAMN06297468_0460</name>
</gene>
<keyword evidence="1" id="KW-0812">Transmembrane</keyword>
<evidence type="ECO:0000313" key="3">
    <source>
        <dbReference type="Proteomes" id="UP000194420"/>
    </source>
</evidence>
<keyword evidence="1" id="KW-1133">Transmembrane helix</keyword>
<proteinExistence type="predicted"/>
<protein>
    <submittedName>
        <fullName evidence="2">Uncharacterized protein</fullName>
    </submittedName>
</protein>
<evidence type="ECO:0000256" key="1">
    <source>
        <dbReference type="SAM" id="Phobius"/>
    </source>
</evidence>
<dbReference type="Proteomes" id="UP000194420">
    <property type="component" value="Unassembled WGS sequence"/>
</dbReference>
<dbReference type="EMBL" id="FXWG01000001">
    <property type="protein sequence ID" value="SMQ60707.1"/>
    <property type="molecule type" value="Genomic_DNA"/>
</dbReference>
<sequence>MTWFNSLATWKQVVIVGLLLLVIVPLIYNLGYNLGSFLAQSGG</sequence>
<evidence type="ECO:0000313" key="2">
    <source>
        <dbReference type="EMBL" id="SMQ60707.1"/>
    </source>
</evidence>
<name>A0A1Y6EDR1_9SPHN</name>
<keyword evidence="3" id="KW-1185">Reference proteome</keyword>